<dbReference type="FunFam" id="3.40.50.1820:FF:000117">
    <property type="entry name" value="Monoglyceride lipase, putative"/>
    <property type="match status" value="1"/>
</dbReference>
<dbReference type="Proteomes" id="UP000248745">
    <property type="component" value="Unassembled WGS sequence"/>
</dbReference>
<dbReference type="SUPFAM" id="SSF53474">
    <property type="entry name" value="alpha/beta-Hydrolases"/>
    <property type="match status" value="1"/>
</dbReference>
<dbReference type="PRINTS" id="PR00111">
    <property type="entry name" value="ABHYDROLASE"/>
</dbReference>
<evidence type="ECO:0000256" key="3">
    <source>
        <dbReference type="ARBA" id="ARBA00013254"/>
    </source>
</evidence>
<dbReference type="EC" id="3.1.1.23" evidence="3"/>
<sequence>METNTQPQTNTFASEDGMKVFYRNWKATGQPKAQVVIAHGFNSHSAYYQWTAEQLAAQNYEVYAIDFPGRGNSDGERYYIGDYNAFVTELNKLVDIAQAANPGLPVFLLGHSAGGVLSAIYALGNQNKLKGFICESFAFQVPAPDFALAVLKGISHVFPHAHVVKLKNEDFSRNPDVVAFMNNDPLIAHEVQPTKTMQQLVLADERIKAEAASVNLPLLILHGTADKATKPSGSQYFHDNASSGDKTLKFYEGHYHDLLNDIDKEVVMNDIVGWLNDRTN</sequence>
<gene>
    <name evidence="6" type="ORF">DN068_18355</name>
</gene>
<evidence type="ECO:0000256" key="2">
    <source>
        <dbReference type="ARBA" id="ARBA00008645"/>
    </source>
</evidence>
<dbReference type="InterPro" id="IPR029058">
    <property type="entry name" value="AB_hydrolase_fold"/>
</dbReference>
<comment type="similarity">
    <text evidence="2">Belongs to the AB hydrolase superfamily.</text>
</comment>
<feature type="domain" description="Serine aminopeptidase S33" evidence="5">
    <location>
        <begin position="30"/>
        <end position="263"/>
    </location>
</feature>
<dbReference type="AlphaFoldDB" id="A0A2W2A7N5"/>
<comment type="catalytic activity">
    <reaction evidence="1">
        <text>Hydrolyzes glycerol monoesters of long-chain fatty acids.</text>
        <dbReference type="EC" id="3.1.1.23"/>
    </reaction>
</comment>
<dbReference type="Gene3D" id="3.40.50.1820">
    <property type="entry name" value="alpha/beta hydrolase"/>
    <property type="match status" value="1"/>
</dbReference>
<keyword evidence="7" id="KW-1185">Reference proteome</keyword>
<evidence type="ECO:0000256" key="4">
    <source>
        <dbReference type="ARBA" id="ARBA00071261"/>
    </source>
</evidence>
<dbReference type="PANTHER" id="PTHR11614">
    <property type="entry name" value="PHOSPHOLIPASE-RELATED"/>
    <property type="match status" value="1"/>
</dbReference>
<protein>
    <recommendedName>
        <fullName evidence="4">Monoacylglycerol lipase</fullName>
        <ecNumber evidence="3">3.1.1.23</ecNumber>
    </recommendedName>
</protein>
<dbReference type="RefSeq" id="WP_111000406.1">
    <property type="nucleotide sequence ID" value="NZ_QKTW01000025.1"/>
</dbReference>
<dbReference type="InterPro" id="IPR051044">
    <property type="entry name" value="MAG_DAG_Lipase"/>
</dbReference>
<organism evidence="6 7">
    <name type="scientific">Taibaiella soli</name>
    <dbReference type="NCBI Taxonomy" id="1649169"/>
    <lineage>
        <taxon>Bacteria</taxon>
        <taxon>Pseudomonadati</taxon>
        <taxon>Bacteroidota</taxon>
        <taxon>Chitinophagia</taxon>
        <taxon>Chitinophagales</taxon>
        <taxon>Chitinophagaceae</taxon>
        <taxon>Taibaiella</taxon>
    </lineage>
</organism>
<evidence type="ECO:0000259" key="5">
    <source>
        <dbReference type="Pfam" id="PF12146"/>
    </source>
</evidence>
<dbReference type="Pfam" id="PF12146">
    <property type="entry name" value="Hydrolase_4"/>
    <property type="match status" value="1"/>
</dbReference>
<keyword evidence="6" id="KW-0378">Hydrolase</keyword>
<proteinExistence type="inferred from homology"/>
<dbReference type="OrthoDB" id="9780932at2"/>
<name>A0A2W2A7N5_9BACT</name>
<dbReference type="EMBL" id="QKTW01000025">
    <property type="protein sequence ID" value="PZF71261.1"/>
    <property type="molecule type" value="Genomic_DNA"/>
</dbReference>
<evidence type="ECO:0000313" key="7">
    <source>
        <dbReference type="Proteomes" id="UP000248745"/>
    </source>
</evidence>
<accession>A0A2W2A7N5</accession>
<dbReference type="InterPro" id="IPR000073">
    <property type="entry name" value="AB_hydrolase_1"/>
</dbReference>
<dbReference type="GO" id="GO:0047372">
    <property type="term" value="F:monoacylglycerol lipase activity"/>
    <property type="evidence" value="ECO:0007669"/>
    <property type="project" value="UniProtKB-EC"/>
</dbReference>
<dbReference type="InterPro" id="IPR022742">
    <property type="entry name" value="Hydrolase_4"/>
</dbReference>
<reference evidence="6 7" key="1">
    <citation type="submission" date="2018-06" db="EMBL/GenBank/DDBJ databases">
        <title>Mucibacter soli gen. nov., sp. nov., a new member of the family Chitinophagaceae producing mucin.</title>
        <authorList>
            <person name="Kim M.-K."/>
            <person name="Park S."/>
            <person name="Kim T.-S."/>
            <person name="Joung Y."/>
            <person name="Han J.-H."/>
            <person name="Kim S.B."/>
        </authorList>
    </citation>
    <scope>NUCLEOTIDE SEQUENCE [LARGE SCALE GENOMIC DNA]</scope>
    <source>
        <strain evidence="6 7">R1-15</strain>
    </source>
</reference>
<comment type="caution">
    <text evidence="6">The sequence shown here is derived from an EMBL/GenBank/DDBJ whole genome shotgun (WGS) entry which is preliminary data.</text>
</comment>
<evidence type="ECO:0000313" key="6">
    <source>
        <dbReference type="EMBL" id="PZF71261.1"/>
    </source>
</evidence>
<evidence type="ECO:0000256" key="1">
    <source>
        <dbReference type="ARBA" id="ARBA00001613"/>
    </source>
</evidence>